<comment type="similarity">
    <text evidence="2 11">Belongs to the cytochrome P450 family.</text>
</comment>
<evidence type="ECO:0000256" key="9">
    <source>
        <dbReference type="ARBA" id="ARBA00023033"/>
    </source>
</evidence>
<comment type="function">
    <text evidence="11">Cytochromes P450 are a group of heme-thiolate monooxygenases. They oxidize a variety of structurally unrelated compounds, including steroids, fatty acids, and xenobiotics.</text>
</comment>
<evidence type="ECO:0000256" key="10">
    <source>
        <dbReference type="ARBA" id="ARBA00023136"/>
    </source>
</evidence>
<dbReference type="Gene3D" id="3.40.50.1820">
    <property type="entry name" value="alpha/beta hydrolase"/>
    <property type="match status" value="1"/>
</dbReference>
<dbReference type="PRINTS" id="PR01683">
    <property type="entry name" value="EP450ICYP1A"/>
</dbReference>
<dbReference type="Ensembl" id="ENSEBUT00000012900.1">
    <property type="protein sequence ID" value="ENSEBUP00000012323.1"/>
    <property type="gene ID" value="ENSEBUG00000007844.1"/>
</dbReference>
<dbReference type="GO" id="GO:0004508">
    <property type="term" value="F:steroid 17-alpha-monooxygenase activity"/>
    <property type="evidence" value="ECO:0007669"/>
    <property type="project" value="TreeGrafter"/>
</dbReference>
<evidence type="ECO:0000256" key="5">
    <source>
        <dbReference type="ARBA" id="ARBA00022824"/>
    </source>
</evidence>
<keyword evidence="8 11" id="KW-0408">Iron</keyword>
<keyword evidence="4 11" id="KW-0479">Metal-binding</keyword>
<evidence type="ECO:0000256" key="8">
    <source>
        <dbReference type="ARBA" id="ARBA00023004"/>
    </source>
</evidence>
<dbReference type="InterPro" id="IPR001128">
    <property type="entry name" value="Cyt_P450"/>
</dbReference>
<dbReference type="PRINTS" id="PR00463">
    <property type="entry name" value="EP450I"/>
</dbReference>
<dbReference type="InterPro" id="IPR002401">
    <property type="entry name" value="Cyt_P450_E_grp-I"/>
</dbReference>
<dbReference type="AlphaFoldDB" id="A0A8C4QBD5"/>
<dbReference type="FunFam" id="1.10.630.10:FF:000238">
    <property type="entry name" value="Cytochrome P450 2A6"/>
    <property type="match status" value="1"/>
</dbReference>
<keyword evidence="5 11" id="KW-0256">Endoplasmic reticulum</keyword>
<dbReference type="PANTHER" id="PTHR24289">
    <property type="entry name" value="STEROID 17-ALPHA-HYDROXYLASE/17,20 LYASE"/>
    <property type="match status" value="1"/>
</dbReference>
<keyword evidence="6 11" id="KW-0492">Microsome</keyword>
<dbReference type="GO" id="GO:0042446">
    <property type="term" value="P:hormone biosynthetic process"/>
    <property type="evidence" value="ECO:0007669"/>
    <property type="project" value="TreeGrafter"/>
</dbReference>
<evidence type="ECO:0000256" key="6">
    <source>
        <dbReference type="ARBA" id="ARBA00022848"/>
    </source>
</evidence>
<dbReference type="Proteomes" id="UP000694388">
    <property type="component" value="Unplaced"/>
</dbReference>
<proteinExistence type="inferred from homology"/>
<dbReference type="GO" id="GO:0042448">
    <property type="term" value="P:progesterone metabolic process"/>
    <property type="evidence" value="ECO:0007669"/>
    <property type="project" value="TreeGrafter"/>
</dbReference>
<dbReference type="SUPFAM" id="SSF53474">
    <property type="entry name" value="alpha/beta-Hydrolases"/>
    <property type="match status" value="1"/>
</dbReference>
<reference evidence="12" key="2">
    <citation type="submission" date="2025-09" db="UniProtKB">
        <authorList>
            <consortium name="Ensembl"/>
        </authorList>
    </citation>
    <scope>IDENTIFICATION</scope>
</reference>
<evidence type="ECO:0000256" key="3">
    <source>
        <dbReference type="ARBA" id="ARBA00022617"/>
    </source>
</evidence>
<evidence type="ECO:0000313" key="12">
    <source>
        <dbReference type="Ensembl" id="ENSEBUP00000012323.1"/>
    </source>
</evidence>
<dbReference type="InterPro" id="IPR008066">
    <property type="entry name" value="Cyt_P450_E_grp-I_CYP1"/>
</dbReference>
<dbReference type="Gene3D" id="1.10.630.10">
    <property type="entry name" value="Cytochrome P450"/>
    <property type="match status" value="1"/>
</dbReference>
<evidence type="ECO:0000256" key="4">
    <source>
        <dbReference type="ARBA" id="ARBA00022723"/>
    </source>
</evidence>
<comment type="subcellular location">
    <subcellularLocation>
        <location evidence="11">Endoplasmic reticulum membrane</location>
        <topology evidence="11">Peripheral membrane protein</topology>
    </subcellularLocation>
    <subcellularLocation>
        <location evidence="11">Microsome membrane</location>
        <topology evidence="11">Peripheral membrane protein</topology>
    </subcellularLocation>
</comment>
<dbReference type="PANTHER" id="PTHR24289:SF22">
    <property type="entry name" value="CYTOCHROME P450 1A"/>
    <property type="match status" value="1"/>
</dbReference>
<sequence length="626" mass="70320">MNTLSVKDLCCLFCCPPCPGRIAAKLAFVPPEPTYAIMADESGARWTLHLGEKAEWQYSQRELDSLEMSMAQTSKGSRLACMFVRSAPSAKYTLLFSHGNAVDLGQMSSFYIGLGSRINCNIFSYDYSGYGASTGKPSEGNLYADIEAAWQQMRTRYGVNPENVILYGQSIGTVPTVDLASRFECAAVILHSPLTSGMRVAFPDTKKTYCFDVFPRYCWCIAEMAGALMTSEVWWPSLPSGMLIFSTIFLALVTLHRASGKRRNGVHSIPGPYPWPIVGNIFQLGREPHRVLSEMVNKYGHVFSLKIGSRPVVVLNSLSIIKKALVIQGEDFAERPNLKSLQLISKGQSIAFNKPYNAEWKAHKHLAQSALRTVCSEEAENTECSCALEQHVWSEARYFVQVCLDMMAKHGPFDPVELITVSVANVISAIVFGRRFDHDDKEFICIVNTADEFTKVASTENSADFIPILEYLPNLRLKRFKELMDMFNSFIEKNVLEHYKPNAMNKNNLSNVTDSFIAMSKETELDENANHRVSKEQVTSTVSDLFGAGFDTVSTALSWSLLYLAKFPEIQQKIQKEIDATVDRNNFPRLTDKPNLPYTEAFMLELFRHSSFIPMTIPHWSVCRDV</sequence>
<organism evidence="12 13">
    <name type="scientific">Eptatretus burgeri</name>
    <name type="common">Inshore hagfish</name>
    <dbReference type="NCBI Taxonomy" id="7764"/>
    <lineage>
        <taxon>Eukaryota</taxon>
        <taxon>Metazoa</taxon>
        <taxon>Chordata</taxon>
        <taxon>Craniata</taxon>
        <taxon>Vertebrata</taxon>
        <taxon>Cyclostomata</taxon>
        <taxon>Myxini</taxon>
        <taxon>Myxiniformes</taxon>
        <taxon>Myxinidae</taxon>
        <taxon>Eptatretinae</taxon>
        <taxon>Eptatretus</taxon>
    </lineage>
</organism>
<dbReference type="GO" id="GO:0005789">
    <property type="term" value="C:endoplasmic reticulum membrane"/>
    <property type="evidence" value="ECO:0007669"/>
    <property type="project" value="UniProtKB-SubCell"/>
</dbReference>
<reference evidence="12" key="1">
    <citation type="submission" date="2025-08" db="UniProtKB">
        <authorList>
            <consortium name="Ensembl"/>
        </authorList>
    </citation>
    <scope>IDENTIFICATION</scope>
</reference>
<keyword evidence="10" id="KW-0472">Membrane</keyword>
<dbReference type="GO" id="GO:0005506">
    <property type="term" value="F:iron ion binding"/>
    <property type="evidence" value="ECO:0007669"/>
    <property type="project" value="UniProtKB-UniRule"/>
</dbReference>
<name>A0A8C4QBD5_EPTBU</name>
<dbReference type="EC" id="1.14.14.1" evidence="11"/>
<protein>
    <recommendedName>
        <fullName evidence="11">Cytochrome P450 1A</fullName>
        <ecNumber evidence="11">1.14.14.1</ecNumber>
    </recommendedName>
</protein>
<keyword evidence="13" id="KW-1185">Reference proteome</keyword>
<evidence type="ECO:0000256" key="11">
    <source>
        <dbReference type="RuleBase" id="RU368045"/>
    </source>
</evidence>
<evidence type="ECO:0000256" key="1">
    <source>
        <dbReference type="ARBA" id="ARBA00001971"/>
    </source>
</evidence>
<evidence type="ECO:0000256" key="2">
    <source>
        <dbReference type="ARBA" id="ARBA00010617"/>
    </source>
</evidence>
<dbReference type="GO" id="GO:0020037">
    <property type="term" value="F:heme binding"/>
    <property type="evidence" value="ECO:0007669"/>
    <property type="project" value="UniProtKB-UniRule"/>
</dbReference>
<keyword evidence="9 11" id="KW-0503">Monooxygenase</keyword>
<dbReference type="SUPFAM" id="SSF48264">
    <property type="entry name" value="Cytochrome P450"/>
    <property type="match status" value="1"/>
</dbReference>
<dbReference type="InterPro" id="IPR029058">
    <property type="entry name" value="AB_hydrolase_fold"/>
</dbReference>
<dbReference type="GeneTree" id="ENSGT00950000183037"/>
<dbReference type="InterPro" id="IPR036396">
    <property type="entry name" value="Cyt_P450_sf"/>
</dbReference>
<evidence type="ECO:0000256" key="7">
    <source>
        <dbReference type="ARBA" id="ARBA00023002"/>
    </source>
</evidence>
<evidence type="ECO:0000313" key="13">
    <source>
        <dbReference type="Proteomes" id="UP000694388"/>
    </source>
</evidence>
<accession>A0A8C4QBD5</accession>
<comment type="cofactor">
    <cofactor evidence="1 11">
        <name>heme</name>
        <dbReference type="ChEBI" id="CHEBI:30413"/>
    </cofactor>
</comment>
<keyword evidence="7 11" id="KW-0560">Oxidoreductase</keyword>
<dbReference type="Pfam" id="PF00067">
    <property type="entry name" value="p450"/>
    <property type="match status" value="1"/>
</dbReference>
<keyword evidence="3 11" id="KW-0349">Heme</keyword>